<name>A0ABW4Z8P5_9BACT</name>
<organism evidence="2 3">
    <name type="scientific">Rubritalea tangerina</name>
    <dbReference type="NCBI Taxonomy" id="430798"/>
    <lineage>
        <taxon>Bacteria</taxon>
        <taxon>Pseudomonadati</taxon>
        <taxon>Verrucomicrobiota</taxon>
        <taxon>Verrucomicrobiia</taxon>
        <taxon>Verrucomicrobiales</taxon>
        <taxon>Rubritaleaceae</taxon>
        <taxon>Rubritalea</taxon>
    </lineage>
</organism>
<dbReference type="RefSeq" id="WP_377090475.1">
    <property type="nucleotide sequence ID" value="NZ_JBHSJL010000014.1"/>
</dbReference>
<dbReference type="InterPro" id="IPR045584">
    <property type="entry name" value="Pilin-like"/>
</dbReference>
<keyword evidence="1" id="KW-0812">Transmembrane</keyword>
<gene>
    <name evidence="2" type="ORF">ACFSW8_05205</name>
</gene>
<evidence type="ECO:0000256" key="1">
    <source>
        <dbReference type="SAM" id="Phobius"/>
    </source>
</evidence>
<feature type="transmembrane region" description="Helical" evidence="1">
    <location>
        <begin position="12"/>
        <end position="38"/>
    </location>
</feature>
<reference evidence="3" key="1">
    <citation type="journal article" date="2019" name="Int. J. Syst. Evol. Microbiol.">
        <title>The Global Catalogue of Microorganisms (GCM) 10K type strain sequencing project: providing services to taxonomists for standard genome sequencing and annotation.</title>
        <authorList>
            <consortium name="The Broad Institute Genomics Platform"/>
            <consortium name="The Broad Institute Genome Sequencing Center for Infectious Disease"/>
            <person name="Wu L."/>
            <person name="Ma J."/>
        </authorList>
    </citation>
    <scope>NUCLEOTIDE SEQUENCE [LARGE SCALE GENOMIC DNA]</scope>
    <source>
        <strain evidence="3">CCUG 57942</strain>
    </source>
</reference>
<dbReference type="Proteomes" id="UP001597389">
    <property type="component" value="Unassembled WGS sequence"/>
</dbReference>
<dbReference type="NCBIfam" id="TIGR02532">
    <property type="entry name" value="IV_pilin_GFxxxE"/>
    <property type="match status" value="1"/>
</dbReference>
<keyword evidence="1" id="KW-1133">Transmembrane helix</keyword>
<keyword evidence="3" id="KW-1185">Reference proteome</keyword>
<evidence type="ECO:0000313" key="2">
    <source>
        <dbReference type="EMBL" id="MFD2158288.1"/>
    </source>
</evidence>
<dbReference type="InterPro" id="IPR012902">
    <property type="entry name" value="N_methyl_site"/>
</dbReference>
<dbReference type="Pfam" id="PF07963">
    <property type="entry name" value="N_methyl"/>
    <property type="match status" value="1"/>
</dbReference>
<proteinExistence type="predicted"/>
<accession>A0ABW4Z8P5</accession>
<protein>
    <submittedName>
        <fullName evidence="2">Prepilin-type N-terminal cleavage/methylation domain-containing protein</fullName>
    </submittedName>
</protein>
<dbReference type="Gene3D" id="3.30.700.10">
    <property type="entry name" value="Glycoprotein, Type 4 Pilin"/>
    <property type="match status" value="1"/>
</dbReference>
<comment type="caution">
    <text evidence="2">The sequence shown here is derived from an EMBL/GenBank/DDBJ whole genome shotgun (WGS) entry which is preliminary data.</text>
</comment>
<keyword evidence="1" id="KW-0472">Membrane</keyword>
<sequence>MKTNKTASRKGFTMIEVLTVIAILAVLGGIGFGTYMAVNRQAKVTQCEVMIENVSSNLESLSLSKADVAELGSMLDSESRMPTGDGGNTSTENLYAVLAGDYDLDGEVDDDRTPAFPEIDPQYEGKGRYVNADLLIVDPWKKPMRYNHSSDPAANLNNNVVNGFDLWSAGPDGEFDTEDDIKNW</sequence>
<evidence type="ECO:0000313" key="3">
    <source>
        <dbReference type="Proteomes" id="UP001597389"/>
    </source>
</evidence>
<dbReference type="EMBL" id="JBHUJB010000021">
    <property type="protein sequence ID" value="MFD2158288.1"/>
    <property type="molecule type" value="Genomic_DNA"/>
</dbReference>
<dbReference type="SUPFAM" id="SSF54523">
    <property type="entry name" value="Pili subunits"/>
    <property type="match status" value="2"/>
</dbReference>